<evidence type="ECO:0000256" key="7">
    <source>
        <dbReference type="ARBA" id="ARBA00022989"/>
    </source>
</evidence>
<evidence type="ECO:0000256" key="1">
    <source>
        <dbReference type="ARBA" id="ARBA00004651"/>
    </source>
</evidence>
<dbReference type="Gene3D" id="3.30.70.3040">
    <property type="match status" value="1"/>
</dbReference>
<evidence type="ECO:0000256" key="9">
    <source>
        <dbReference type="ARBA" id="ARBA00023306"/>
    </source>
</evidence>
<reference evidence="14 15" key="1">
    <citation type="submission" date="2016-10" db="EMBL/GenBank/DDBJ databases">
        <authorList>
            <person name="de Groot N.N."/>
        </authorList>
    </citation>
    <scope>NUCLEOTIDE SEQUENCE [LARGE SCALE GENOMIC DNA]</scope>
    <source>
        <strain evidence="14 15">CGMCC 1.5070</strain>
    </source>
</reference>
<evidence type="ECO:0000256" key="3">
    <source>
        <dbReference type="ARBA" id="ARBA00021907"/>
    </source>
</evidence>
<comment type="subcellular location">
    <subcellularLocation>
        <location evidence="1">Cell membrane</location>
        <topology evidence="1">Multi-pass membrane protein</topology>
    </subcellularLocation>
</comment>
<evidence type="ECO:0000313" key="15">
    <source>
        <dbReference type="Proteomes" id="UP000199158"/>
    </source>
</evidence>
<evidence type="ECO:0000259" key="12">
    <source>
        <dbReference type="Pfam" id="PF02687"/>
    </source>
</evidence>
<evidence type="ECO:0000256" key="8">
    <source>
        <dbReference type="ARBA" id="ARBA00023136"/>
    </source>
</evidence>
<evidence type="ECO:0000256" key="11">
    <source>
        <dbReference type="SAM" id="Phobius"/>
    </source>
</evidence>
<comment type="function">
    <text evidence="10">Part of the ABC transporter FtsEX involved in asymmetric cellular division facilitating the initiation of sporulation.</text>
</comment>
<evidence type="ECO:0000256" key="4">
    <source>
        <dbReference type="ARBA" id="ARBA00022475"/>
    </source>
</evidence>
<dbReference type="PANTHER" id="PTHR47755:SF1">
    <property type="entry name" value="CELL DIVISION PROTEIN FTSX"/>
    <property type="match status" value="1"/>
</dbReference>
<evidence type="ECO:0000259" key="13">
    <source>
        <dbReference type="Pfam" id="PF18075"/>
    </source>
</evidence>
<dbReference type="Pfam" id="PF18075">
    <property type="entry name" value="FtsX_ECD"/>
    <property type="match status" value="1"/>
</dbReference>
<dbReference type="InterPro" id="IPR058204">
    <property type="entry name" value="FtsX_firmicutes-type"/>
</dbReference>
<feature type="domain" description="FtsX extracellular" evidence="13">
    <location>
        <begin position="60"/>
        <end position="150"/>
    </location>
</feature>
<keyword evidence="9 10" id="KW-0131">Cell cycle</keyword>
<comment type="similarity">
    <text evidence="2 10">Belongs to the ABC-4 integral membrane protein family. FtsX subfamily.</text>
</comment>
<dbReference type="InterPro" id="IPR004513">
    <property type="entry name" value="FtsX"/>
</dbReference>
<keyword evidence="8 10" id="KW-0472">Membrane</keyword>
<dbReference type="EMBL" id="FOCG01000001">
    <property type="protein sequence ID" value="SEM66582.1"/>
    <property type="molecule type" value="Genomic_DNA"/>
</dbReference>
<dbReference type="Proteomes" id="UP000199158">
    <property type="component" value="Unassembled WGS sequence"/>
</dbReference>
<feature type="transmembrane region" description="Helical" evidence="11">
    <location>
        <begin position="21"/>
        <end position="44"/>
    </location>
</feature>
<evidence type="ECO:0000313" key="14">
    <source>
        <dbReference type="EMBL" id="SEM66582.1"/>
    </source>
</evidence>
<feature type="transmembrane region" description="Helical" evidence="11">
    <location>
        <begin position="166"/>
        <end position="191"/>
    </location>
</feature>
<dbReference type="GO" id="GO:0005886">
    <property type="term" value="C:plasma membrane"/>
    <property type="evidence" value="ECO:0007669"/>
    <property type="project" value="UniProtKB-SubCell"/>
</dbReference>
<evidence type="ECO:0000256" key="5">
    <source>
        <dbReference type="ARBA" id="ARBA00022618"/>
    </source>
</evidence>
<dbReference type="PIRSF" id="PIRSF003097">
    <property type="entry name" value="FtsX"/>
    <property type="match status" value="1"/>
</dbReference>
<keyword evidence="6 11" id="KW-0812">Transmembrane</keyword>
<feature type="domain" description="ABC3 transporter permease C-terminal" evidence="12">
    <location>
        <begin position="174"/>
        <end position="298"/>
    </location>
</feature>
<dbReference type="NCBIfam" id="NF038347">
    <property type="entry name" value="FtsX_Gpos"/>
    <property type="match status" value="1"/>
</dbReference>
<organism evidence="14 15">
    <name type="scientific">Hydrogenoanaerobacterium saccharovorans</name>
    <dbReference type="NCBI Taxonomy" id="474960"/>
    <lineage>
        <taxon>Bacteria</taxon>
        <taxon>Bacillati</taxon>
        <taxon>Bacillota</taxon>
        <taxon>Clostridia</taxon>
        <taxon>Eubacteriales</taxon>
        <taxon>Oscillospiraceae</taxon>
        <taxon>Hydrogenoanaerobacterium</taxon>
    </lineage>
</organism>
<dbReference type="RefSeq" id="WP_162840816.1">
    <property type="nucleotide sequence ID" value="NZ_FOCG01000001.1"/>
</dbReference>
<dbReference type="InterPro" id="IPR003838">
    <property type="entry name" value="ABC3_permease_C"/>
</dbReference>
<dbReference type="Pfam" id="PF02687">
    <property type="entry name" value="FtsX"/>
    <property type="match status" value="1"/>
</dbReference>
<feature type="transmembrane region" description="Helical" evidence="11">
    <location>
        <begin position="212"/>
        <end position="237"/>
    </location>
</feature>
<sequence length="299" mass="33263">MRGSSLGYLLKEGSKNVWVNRLMSVASIGVLTVCMLLIGSAILLSVNMNSIVGYVEDQNEIVIVLNDDMTKSEIDEFDTELHKVDNLLDIVFVSKEEAFQKEKEKLGEAGELLREDDNFYPNTYRVKIDDLSRLKKTVEDIEGLSGIESVKAPTEIAETLTSIKKLVILFGMGIVALLICVTLIIIANTIKITVFNRRKEISIMKYVGATDLFIKLPFMVEGLILGLVSAIFAYFILWTGYNYLLEWLVENPSSWIQAINGSLIPFEQLGLRLFGGFAIGGTGLGVVGSMIFVRNYLKV</sequence>
<proteinExistence type="inferred from homology"/>
<dbReference type="STRING" id="474960.SAMN05216180_1166"/>
<dbReference type="GO" id="GO:0051301">
    <property type="term" value="P:cell division"/>
    <property type="evidence" value="ECO:0007669"/>
    <property type="project" value="UniProtKB-KW"/>
</dbReference>
<name>A0A1H8A6R3_9FIRM</name>
<feature type="transmembrane region" description="Helical" evidence="11">
    <location>
        <begin position="273"/>
        <end position="293"/>
    </location>
</feature>
<dbReference type="AlphaFoldDB" id="A0A1H8A6R3"/>
<evidence type="ECO:0000256" key="6">
    <source>
        <dbReference type="ARBA" id="ARBA00022692"/>
    </source>
</evidence>
<dbReference type="PANTHER" id="PTHR47755">
    <property type="entry name" value="CELL DIVISION PROTEIN FTSX"/>
    <property type="match status" value="1"/>
</dbReference>
<keyword evidence="5 10" id="KW-0132">Cell division</keyword>
<gene>
    <name evidence="14" type="ORF">SAMN05216180_1166</name>
</gene>
<evidence type="ECO:0000256" key="2">
    <source>
        <dbReference type="ARBA" id="ARBA00007379"/>
    </source>
</evidence>
<evidence type="ECO:0000256" key="10">
    <source>
        <dbReference type="PIRNR" id="PIRNR003097"/>
    </source>
</evidence>
<keyword evidence="7 11" id="KW-1133">Transmembrane helix</keyword>
<keyword evidence="4 10" id="KW-1003">Cell membrane</keyword>
<keyword evidence="15" id="KW-1185">Reference proteome</keyword>
<accession>A0A1H8A6R3</accession>
<dbReference type="InterPro" id="IPR040690">
    <property type="entry name" value="FtsX_ECD"/>
</dbReference>
<protein>
    <recommendedName>
        <fullName evidence="3 10">Cell division protein FtsX</fullName>
    </recommendedName>
</protein>